<gene>
    <name evidence="1" type="ORF">H8F01_02530</name>
</gene>
<dbReference type="Gene3D" id="3.90.1150.30">
    <property type="match status" value="1"/>
</dbReference>
<evidence type="ECO:0000313" key="1">
    <source>
        <dbReference type="EMBL" id="QNK02059.1"/>
    </source>
</evidence>
<dbReference type="AlphaFoldDB" id="A0A7G8Q5K1"/>
<name>A0A7G8Q5K1_9GAMM</name>
<protein>
    <submittedName>
        <fullName evidence="1">MmcQ/YjbR family DNA-binding protein</fullName>
    </submittedName>
</protein>
<dbReference type="PANTHER" id="PTHR35145:SF1">
    <property type="entry name" value="CYTOPLASMIC PROTEIN"/>
    <property type="match status" value="1"/>
</dbReference>
<dbReference type="PANTHER" id="PTHR35145">
    <property type="entry name" value="CYTOPLASMIC PROTEIN-RELATED"/>
    <property type="match status" value="1"/>
</dbReference>
<dbReference type="GO" id="GO:0003677">
    <property type="term" value="F:DNA binding"/>
    <property type="evidence" value="ECO:0007669"/>
    <property type="project" value="UniProtKB-KW"/>
</dbReference>
<dbReference type="Proteomes" id="UP000515873">
    <property type="component" value="Chromosome"/>
</dbReference>
<keyword evidence="1" id="KW-0238">DNA-binding</keyword>
<sequence length="129" mass="14511">MAAASKGITPRQAERLCAAWPGVTTDIKWGAELVFSVGGKMFLVMPENGGRLAFKVEDERFLELSDQPGMIAAPYLARARWIQVVEPQRFATKELSELIRTAYGLIRRKLTKKLQAELGEWPLPEEKHT</sequence>
<reference evidence="1 2" key="1">
    <citation type="submission" date="2020-08" db="EMBL/GenBank/DDBJ databases">
        <title>Dyella sp. G9 isolated from forest soil.</title>
        <authorList>
            <person name="Fu J."/>
            <person name="Qiu L."/>
        </authorList>
    </citation>
    <scope>NUCLEOTIDE SEQUENCE [LARGE SCALE GENOMIC DNA]</scope>
    <source>
        <strain evidence="1 2">G9</strain>
    </source>
</reference>
<dbReference type="InterPro" id="IPR058532">
    <property type="entry name" value="YjbR/MT2646/Rv2570-like"/>
</dbReference>
<dbReference type="EMBL" id="CP060412">
    <property type="protein sequence ID" value="QNK02059.1"/>
    <property type="molecule type" value="Genomic_DNA"/>
</dbReference>
<dbReference type="SUPFAM" id="SSF142906">
    <property type="entry name" value="YjbR-like"/>
    <property type="match status" value="1"/>
</dbReference>
<dbReference type="InterPro" id="IPR007351">
    <property type="entry name" value="YjbR"/>
</dbReference>
<dbReference type="RefSeq" id="WP_187057517.1">
    <property type="nucleotide sequence ID" value="NZ_CP060412.1"/>
</dbReference>
<dbReference type="InterPro" id="IPR038056">
    <property type="entry name" value="YjbR-like_sf"/>
</dbReference>
<evidence type="ECO:0000313" key="2">
    <source>
        <dbReference type="Proteomes" id="UP000515873"/>
    </source>
</evidence>
<organism evidence="1 2">
    <name type="scientific">Dyella telluris</name>
    <dbReference type="NCBI Taxonomy" id="2763498"/>
    <lineage>
        <taxon>Bacteria</taxon>
        <taxon>Pseudomonadati</taxon>
        <taxon>Pseudomonadota</taxon>
        <taxon>Gammaproteobacteria</taxon>
        <taxon>Lysobacterales</taxon>
        <taxon>Rhodanobacteraceae</taxon>
        <taxon>Dyella</taxon>
    </lineage>
</organism>
<accession>A0A7G8Q5K1</accession>
<proteinExistence type="predicted"/>
<keyword evidence="2" id="KW-1185">Reference proteome</keyword>
<dbReference type="Pfam" id="PF04237">
    <property type="entry name" value="YjbR"/>
    <property type="match status" value="1"/>
</dbReference>
<dbReference type="KEGG" id="dtl:H8F01_02530"/>